<reference evidence="5 6" key="1">
    <citation type="submission" date="2018-05" db="EMBL/GenBank/DDBJ databases">
        <title>Draft genome of Methanospirillum lacunae Ki8-1.</title>
        <authorList>
            <person name="Dueholm M.S."/>
            <person name="Nielsen P.H."/>
            <person name="Bakmann L.F."/>
            <person name="Otzen D.E."/>
        </authorList>
    </citation>
    <scope>NUCLEOTIDE SEQUENCE [LARGE SCALE GENOMIC DNA]</scope>
    <source>
        <strain evidence="5 6">Ki8-1</strain>
    </source>
</reference>
<feature type="binding site" evidence="2">
    <location>
        <position position="22"/>
    </location>
    <ligand>
        <name>Zn(2+)</name>
        <dbReference type="ChEBI" id="CHEBI:29105"/>
        <label>1</label>
    </ligand>
</feature>
<keyword evidence="1" id="KW-0808">Transferase</keyword>
<evidence type="ECO:0000313" key="6">
    <source>
        <dbReference type="Proteomes" id="UP000245657"/>
    </source>
</evidence>
<feature type="binding site" evidence="2">
    <location>
        <position position="19"/>
    </location>
    <ligand>
        <name>Zn(2+)</name>
        <dbReference type="ChEBI" id="CHEBI:29105"/>
        <label>1</label>
    </ligand>
</feature>
<dbReference type="InterPro" id="IPR011063">
    <property type="entry name" value="TilS/TtcA_N"/>
</dbReference>
<organism evidence="5 6">
    <name type="scientific">Methanospirillum lacunae</name>
    <dbReference type="NCBI Taxonomy" id="668570"/>
    <lineage>
        <taxon>Archaea</taxon>
        <taxon>Methanobacteriati</taxon>
        <taxon>Methanobacteriota</taxon>
        <taxon>Stenosarchaea group</taxon>
        <taxon>Methanomicrobia</taxon>
        <taxon>Methanomicrobiales</taxon>
        <taxon>Methanospirillaceae</taxon>
        <taxon>Methanospirillum</taxon>
    </lineage>
</organism>
<keyword evidence="3" id="KW-0547">Nucleotide-binding</keyword>
<dbReference type="PANTHER" id="PTHR11807">
    <property type="entry name" value="ATPASES OF THE PP SUPERFAMILY-RELATED"/>
    <property type="match status" value="1"/>
</dbReference>
<keyword evidence="3" id="KW-0067">ATP-binding</keyword>
<dbReference type="GO" id="GO:0002144">
    <property type="term" value="C:cytosolic tRNA wobble base thiouridylase complex"/>
    <property type="evidence" value="ECO:0007669"/>
    <property type="project" value="TreeGrafter"/>
</dbReference>
<evidence type="ECO:0000259" key="4">
    <source>
        <dbReference type="Pfam" id="PF01171"/>
    </source>
</evidence>
<dbReference type="InterPro" id="IPR014729">
    <property type="entry name" value="Rossmann-like_a/b/a_fold"/>
</dbReference>
<feature type="domain" description="tRNA(Ile)-lysidine/2-thiocytidine synthase N-terminal" evidence="4">
    <location>
        <begin position="64"/>
        <end position="225"/>
    </location>
</feature>
<gene>
    <name evidence="5" type="ORF">DK846_13485</name>
</gene>
<evidence type="ECO:0000313" key="5">
    <source>
        <dbReference type="EMBL" id="PWR70987.1"/>
    </source>
</evidence>
<dbReference type="InterPro" id="IPR035107">
    <property type="entry name" value="tRNA_thiolation_TtcA_Ctu1"/>
</dbReference>
<dbReference type="GO" id="GO:0002143">
    <property type="term" value="P:tRNA wobble position uridine thiolation"/>
    <property type="evidence" value="ECO:0007669"/>
    <property type="project" value="TreeGrafter"/>
</dbReference>
<feature type="binding site" evidence="2">
    <location>
        <position position="304"/>
    </location>
    <ligand>
        <name>Zn(2+)</name>
        <dbReference type="ChEBI" id="CHEBI:29105"/>
        <label>2</label>
    </ligand>
</feature>
<dbReference type="InterPro" id="IPR000541">
    <property type="entry name" value="Ncs6/Tuc1/Ctu1"/>
</dbReference>
<dbReference type="Proteomes" id="UP000245657">
    <property type="component" value="Unassembled WGS sequence"/>
</dbReference>
<feature type="binding site" evidence="2">
    <location>
        <position position="38"/>
    </location>
    <ligand>
        <name>Zn(2+)</name>
        <dbReference type="ChEBI" id="CHEBI:29105"/>
        <label>1</label>
    </ligand>
</feature>
<proteinExistence type="predicted"/>
<evidence type="ECO:0000256" key="2">
    <source>
        <dbReference type="PIRSR" id="PIRSR004976-50"/>
    </source>
</evidence>
<feature type="binding site" evidence="2">
    <location>
        <position position="292"/>
    </location>
    <ligand>
        <name>Zn(2+)</name>
        <dbReference type="ChEBI" id="CHEBI:29105"/>
        <label>2</label>
    </ligand>
</feature>
<feature type="binding site" evidence="3">
    <location>
        <position position="174"/>
    </location>
    <ligand>
        <name>ATP</name>
        <dbReference type="ChEBI" id="CHEBI:30616"/>
    </ligand>
</feature>
<protein>
    <submittedName>
        <fullName evidence="5">TIGR00269 family protein</fullName>
    </submittedName>
</protein>
<comment type="caution">
    <text evidence="5">The sequence shown here is derived from an EMBL/GenBank/DDBJ whole genome shotgun (WGS) entry which is preliminary data.</text>
</comment>
<feature type="binding site" evidence="3">
    <location>
        <position position="179"/>
    </location>
    <ligand>
        <name>ATP</name>
        <dbReference type="ChEBI" id="CHEBI:30616"/>
    </ligand>
</feature>
<dbReference type="AlphaFoldDB" id="A0A2V2N450"/>
<accession>A0A2V2N450</accession>
<dbReference type="NCBIfam" id="TIGR00269">
    <property type="entry name" value="TIGR00269 family protein"/>
    <property type="match status" value="1"/>
</dbReference>
<keyword evidence="2" id="KW-0479">Metal-binding</keyword>
<dbReference type="Pfam" id="PF01171">
    <property type="entry name" value="ATP_bind_3"/>
    <property type="match status" value="1"/>
</dbReference>
<dbReference type="GO" id="GO:0016740">
    <property type="term" value="F:transferase activity"/>
    <property type="evidence" value="ECO:0007669"/>
    <property type="project" value="UniProtKB-KW"/>
</dbReference>
<evidence type="ECO:0000256" key="1">
    <source>
        <dbReference type="ARBA" id="ARBA00022679"/>
    </source>
</evidence>
<dbReference type="Gene3D" id="3.40.50.620">
    <property type="entry name" value="HUPs"/>
    <property type="match status" value="1"/>
</dbReference>
<dbReference type="GO" id="GO:0005524">
    <property type="term" value="F:ATP binding"/>
    <property type="evidence" value="ECO:0007669"/>
    <property type="project" value="UniProtKB-KW"/>
</dbReference>
<keyword evidence="6" id="KW-1185">Reference proteome</keyword>
<sequence>MRVIPSGSSGYLMEGKPVCSHCSGRAVYLDRESGTHLCSQHLKESVQARVLNRIIQEKPLPDKFGVAFSGGKDSTALLAVLVALKEKIPSRLIALTVDEGIGGYREETIRHARDVCSRLNVEHRIITFPDLFGLSLDDFMKNSSRKACTICGILRRRALEVLADQEGVHLLATGHNQDDHAQTTLMNAFSADIKKVFAGSGRTSQFARRIKPFAAVSEREVTLYAILSDLFIDLPECPYASDAFRGEVRRLLNRFEQEHPGSMRNLAHAEEEIRSRLKGKVQLQPLENCKVCGWSGSGEICQVCTVLKEQKNKNNSSTGQ</sequence>
<dbReference type="SUPFAM" id="SSF52402">
    <property type="entry name" value="Adenine nucleotide alpha hydrolases-like"/>
    <property type="match status" value="1"/>
</dbReference>
<evidence type="ECO:0000256" key="3">
    <source>
        <dbReference type="PIRSR" id="PIRSR004976-51"/>
    </source>
</evidence>
<name>A0A2V2N450_9EURY</name>
<feature type="binding site" evidence="2">
    <location>
        <position position="301"/>
    </location>
    <ligand>
        <name>Zn(2+)</name>
        <dbReference type="ChEBI" id="CHEBI:29105"/>
        <label>2</label>
    </ligand>
</feature>
<keyword evidence="2" id="KW-0862">Zinc</keyword>
<dbReference type="PIRSF" id="PIRSF004976">
    <property type="entry name" value="ATPase_YdaO"/>
    <property type="match status" value="1"/>
</dbReference>
<feature type="binding site" evidence="3">
    <location>
        <begin position="67"/>
        <end position="69"/>
    </location>
    <ligand>
        <name>ATP</name>
        <dbReference type="ChEBI" id="CHEBI:30616"/>
    </ligand>
</feature>
<feature type="binding site" evidence="3">
    <location>
        <position position="97"/>
    </location>
    <ligand>
        <name>ATP</name>
        <dbReference type="ChEBI" id="CHEBI:30616"/>
    </ligand>
</feature>
<feature type="binding site" evidence="2">
    <location>
        <position position="41"/>
    </location>
    <ligand>
        <name>Zn(2+)</name>
        <dbReference type="ChEBI" id="CHEBI:29105"/>
        <label>1</label>
    </ligand>
</feature>
<feature type="binding site" evidence="3">
    <location>
        <position position="73"/>
    </location>
    <ligand>
        <name>ATP</name>
        <dbReference type="ChEBI" id="CHEBI:30616"/>
    </ligand>
</feature>
<dbReference type="PANTHER" id="PTHR11807:SF12">
    <property type="entry name" value="CYTOPLASMIC TRNA 2-THIOLATION PROTEIN 1"/>
    <property type="match status" value="1"/>
</dbReference>
<dbReference type="EMBL" id="QGMY01000009">
    <property type="protein sequence ID" value="PWR70987.1"/>
    <property type="molecule type" value="Genomic_DNA"/>
</dbReference>
<feature type="binding site" evidence="2">
    <location>
        <position position="289"/>
    </location>
    <ligand>
        <name>Zn(2+)</name>
        <dbReference type="ChEBI" id="CHEBI:29105"/>
        <label>2</label>
    </ligand>
</feature>
<dbReference type="GO" id="GO:0000049">
    <property type="term" value="F:tRNA binding"/>
    <property type="evidence" value="ECO:0007669"/>
    <property type="project" value="InterPro"/>
</dbReference>
<dbReference type="GO" id="GO:0046872">
    <property type="term" value="F:metal ion binding"/>
    <property type="evidence" value="ECO:0007669"/>
    <property type="project" value="UniProtKB-KW"/>
</dbReference>